<evidence type="ECO:0000256" key="4">
    <source>
        <dbReference type="SAM" id="Phobius"/>
    </source>
</evidence>
<reference evidence="5" key="1">
    <citation type="journal article" date="2015" name="Front. Plant Sci.">
        <title>Garlic gamma-glutamyl transpeptidases that catalyze deglutamylation of biosynthetic intermediate of alliin.</title>
        <authorList>
            <person name="Yoshimoto N."/>
            <person name="Yabe A."/>
            <person name="Sugino Y."/>
            <person name="Murakami S."/>
            <person name="Sai-ngam N."/>
            <person name="Sumi S."/>
            <person name="Tsuneyoshi T."/>
            <person name="Saito K."/>
        </authorList>
    </citation>
    <scope>NUCLEOTIDE SEQUENCE</scope>
    <source>
        <tissue evidence="5">Bulb</tissue>
    </source>
</reference>
<keyword evidence="3" id="KW-0378">Hydrolase</keyword>
<dbReference type="GO" id="GO:0005886">
    <property type="term" value="C:plasma membrane"/>
    <property type="evidence" value="ECO:0007669"/>
    <property type="project" value="TreeGrafter"/>
</dbReference>
<comment type="pathway">
    <text evidence="3">Sulfur metabolism; glutathione metabolism.</text>
</comment>
<dbReference type="FunFam" id="1.10.246.130:FF:000001">
    <property type="entry name" value="Gamma-glutamyltransferase 5 isoform 1"/>
    <property type="match status" value="1"/>
</dbReference>
<dbReference type="SUPFAM" id="SSF56235">
    <property type="entry name" value="N-terminal nucleophile aminohydrolases (Ntn hydrolases)"/>
    <property type="match status" value="1"/>
</dbReference>
<dbReference type="AlphaFoldDB" id="A0A0B6VJH4"/>
<dbReference type="Gene3D" id="3.60.20.40">
    <property type="match status" value="1"/>
</dbReference>
<feature type="transmembrane region" description="Helical" evidence="4">
    <location>
        <begin position="28"/>
        <end position="50"/>
    </location>
</feature>
<keyword evidence="4" id="KW-0472">Membrane</keyword>
<dbReference type="EMBL" id="LC008011">
    <property type="protein sequence ID" value="BAQ21912.1"/>
    <property type="molecule type" value="mRNA"/>
</dbReference>
<accession>A0A0B6VJH4</accession>
<feature type="binding site" evidence="2">
    <location>
        <begin position="479"/>
        <end position="480"/>
    </location>
    <ligand>
        <name>L-glutamate</name>
        <dbReference type="ChEBI" id="CHEBI:29985"/>
    </ligand>
</feature>
<keyword evidence="4" id="KW-0812">Transmembrane</keyword>
<comment type="catalytic activity">
    <reaction evidence="3">
        <text>an S-substituted glutathione + H2O = an S-substituted L-cysteinylglycine + L-glutamate</text>
        <dbReference type="Rhea" id="RHEA:59468"/>
        <dbReference type="ChEBI" id="CHEBI:15377"/>
        <dbReference type="ChEBI" id="CHEBI:29985"/>
        <dbReference type="ChEBI" id="CHEBI:90779"/>
        <dbReference type="ChEBI" id="CHEBI:143103"/>
        <dbReference type="EC" id="3.4.19.13"/>
    </reaction>
</comment>
<feature type="binding site" evidence="2">
    <location>
        <begin position="427"/>
        <end position="429"/>
    </location>
    <ligand>
        <name>L-glutamate</name>
        <dbReference type="ChEBI" id="CHEBI:29985"/>
    </ligand>
</feature>
<dbReference type="GO" id="GO:0103068">
    <property type="term" value="F:leukotriene C4 gamma-glutamyl transferase activity"/>
    <property type="evidence" value="ECO:0007669"/>
    <property type="project" value="UniProtKB-EC"/>
</dbReference>
<dbReference type="InterPro" id="IPR043138">
    <property type="entry name" value="GGT_lsub"/>
</dbReference>
<gene>
    <name evidence="5" type="primary">AsGGT2</name>
</gene>
<feature type="binding site" evidence="2">
    <location>
        <position position="451"/>
    </location>
    <ligand>
        <name>L-glutamate</name>
        <dbReference type="ChEBI" id="CHEBI:29985"/>
    </ligand>
</feature>
<dbReference type="Pfam" id="PF01019">
    <property type="entry name" value="G_glu_transpept"/>
    <property type="match status" value="1"/>
</dbReference>
<dbReference type="UniPathway" id="UPA00204"/>
<dbReference type="InterPro" id="IPR043137">
    <property type="entry name" value="GGT_ssub_C"/>
</dbReference>
<evidence type="ECO:0000256" key="1">
    <source>
        <dbReference type="PIRSR" id="PIRSR600101-1"/>
    </source>
</evidence>
<evidence type="ECO:0000313" key="5">
    <source>
        <dbReference type="EMBL" id="BAQ21912.1"/>
    </source>
</evidence>
<dbReference type="PANTHER" id="PTHR11686:SF9">
    <property type="entry name" value="RE13973P"/>
    <property type="match status" value="1"/>
</dbReference>
<dbReference type="EC" id="3.4.19.13" evidence="3"/>
<feature type="binding site" evidence="2">
    <location>
        <position position="501"/>
    </location>
    <ligand>
        <name>L-glutamate</name>
        <dbReference type="ChEBI" id="CHEBI:29985"/>
    </ligand>
</feature>
<evidence type="ECO:0000256" key="3">
    <source>
        <dbReference type="RuleBase" id="RU368068"/>
    </source>
</evidence>
<dbReference type="NCBIfam" id="TIGR00066">
    <property type="entry name" value="g_glut_trans"/>
    <property type="match status" value="1"/>
</dbReference>
<evidence type="ECO:0000256" key="2">
    <source>
        <dbReference type="PIRSR" id="PIRSR600101-2"/>
    </source>
</evidence>
<proteinExistence type="evidence at transcript level"/>
<dbReference type="GO" id="GO:0036374">
    <property type="term" value="F:glutathione hydrolase activity"/>
    <property type="evidence" value="ECO:0007669"/>
    <property type="project" value="UniProtKB-UniRule"/>
</dbReference>
<dbReference type="PRINTS" id="PR01210">
    <property type="entry name" value="GGTRANSPTASE"/>
</dbReference>
<feature type="active site" description="Nucleophile" evidence="1">
    <location>
        <position position="409"/>
    </location>
</feature>
<comment type="catalytic activity">
    <reaction evidence="3">
        <text>glutathione + H2O = L-cysteinylglycine + L-glutamate</text>
        <dbReference type="Rhea" id="RHEA:28807"/>
        <dbReference type="ChEBI" id="CHEBI:15377"/>
        <dbReference type="ChEBI" id="CHEBI:29985"/>
        <dbReference type="ChEBI" id="CHEBI:57925"/>
        <dbReference type="ChEBI" id="CHEBI:61694"/>
        <dbReference type="EC" id="3.4.19.13"/>
    </reaction>
</comment>
<protein>
    <recommendedName>
        <fullName evidence="3">Glutathione hydrolase</fullName>
        <ecNumber evidence="3">2.3.2.2</ecNumber>
        <ecNumber evidence="3">3.4.19.13</ecNumber>
    </recommendedName>
    <alternativeName>
        <fullName evidence="3">Gamma-glutamyltransferase</fullName>
    </alternativeName>
    <alternativeName>
        <fullName evidence="3">Gamma-glutamyltranspeptidase</fullName>
    </alternativeName>
</protein>
<dbReference type="SMR" id="A0A0B6VJH4"/>
<dbReference type="Gene3D" id="1.10.246.130">
    <property type="match status" value="1"/>
</dbReference>
<name>A0A0B6VJH4_ALLSA</name>
<comment type="function">
    <text evidence="3">Cleaves the gamma-glutamyl peptide bond of glutathione and glutathione conjugates.</text>
</comment>
<sequence length="622" mass="68062">MEPAHDDLESSLLRYRPLHNDHTTVRRYPIIIIVATFVVFGLLFSIQFNLDNSERVYELKTKSGGEVVQSEVGVVAADDGYCSETGASILRKGGHAVDALVATAICEGIRHPMSSGIGGGAFIVVRSAKDGKAFAFDARETAPIASSRDMYQNNHSDKCLGPLSIGIPGEVAGLHAIWKMYGKLPWKSLFQPSIDLLRNGFKIVPYLDMSIREHADKILSDPGLREVFAPNGRLLRLNDTLYNYRLVNSLETIAREGPQALYSGSIGEKFIQDVRDLGGIITMDDMENYKVEVTEALSGNALGYTIIGMPPPSTGTVGISMVLNILGSYKTLDAVKGLIGIHRLIEAIKHTLGMRMNLGDPNFVNITEYVNDMLSPTYAEKVKERIFDNTTFDLSYYSNKWSQLSDHGTSHVSIVDSERNAVSFTSTINEYFGAGVMSPATGIIANNEMCDFATPTDETVDDIPPAPTNFIEPNKRPLSSMSPLIILKDDNLAGVIGASGGMNIIPAIAQVLINYFILGMDPLKAVQYPRFYHRFTPNVVLYENYTAVNGENFMFPEAAIKFLEERHHQLQMKAGVAAVCQFVVQNLTESGSSNANMKNGGHLRGMLTAVSDPRKDGSPACV</sequence>
<organism evidence="5">
    <name type="scientific">Allium sativum</name>
    <name type="common">Garlic</name>
    <dbReference type="NCBI Taxonomy" id="4682"/>
    <lineage>
        <taxon>Eukaryota</taxon>
        <taxon>Viridiplantae</taxon>
        <taxon>Streptophyta</taxon>
        <taxon>Embryophyta</taxon>
        <taxon>Tracheophyta</taxon>
        <taxon>Spermatophyta</taxon>
        <taxon>Magnoliopsida</taxon>
        <taxon>Liliopsida</taxon>
        <taxon>Asparagales</taxon>
        <taxon>Amaryllidaceae</taxon>
        <taxon>Allioideae</taxon>
        <taxon>Allieae</taxon>
        <taxon>Allium</taxon>
    </lineage>
</organism>
<keyword evidence="3" id="KW-0808">Transferase</keyword>
<keyword evidence="4" id="KW-1133">Transmembrane helix</keyword>
<feature type="binding site" evidence="2">
    <location>
        <position position="139"/>
    </location>
    <ligand>
        <name>L-glutamate</name>
        <dbReference type="ChEBI" id="CHEBI:29985"/>
    </ligand>
</feature>
<comment type="catalytic activity">
    <reaction evidence="3">
        <text>an N-terminal (5-L-glutamyl)-[peptide] + an alpha-amino acid = 5-L-glutamyl amino acid + an N-terminal L-alpha-aminoacyl-[peptide]</text>
        <dbReference type="Rhea" id="RHEA:23904"/>
        <dbReference type="Rhea" id="RHEA-COMP:9780"/>
        <dbReference type="Rhea" id="RHEA-COMP:9795"/>
        <dbReference type="ChEBI" id="CHEBI:77644"/>
        <dbReference type="ChEBI" id="CHEBI:78597"/>
        <dbReference type="ChEBI" id="CHEBI:78599"/>
        <dbReference type="ChEBI" id="CHEBI:78608"/>
        <dbReference type="EC" id="2.3.2.2"/>
    </reaction>
</comment>
<dbReference type="GO" id="GO:0006751">
    <property type="term" value="P:glutathione catabolic process"/>
    <property type="evidence" value="ECO:0007669"/>
    <property type="project" value="UniProtKB-UniRule"/>
</dbReference>
<dbReference type="PANTHER" id="PTHR11686">
    <property type="entry name" value="GAMMA GLUTAMYL TRANSPEPTIDASE"/>
    <property type="match status" value="1"/>
</dbReference>
<keyword evidence="3" id="KW-0012">Acyltransferase</keyword>
<dbReference type="InterPro" id="IPR000101">
    <property type="entry name" value="GGT_peptidase"/>
</dbReference>
<dbReference type="EC" id="2.3.2.2" evidence="3"/>
<dbReference type="MEROPS" id="T03.A01"/>
<dbReference type="InterPro" id="IPR029055">
    <property type="entry name" value="Ntn_hydrolases_N"/>
</dbReference>